<reference evidence="1 2" key="1">
    <citation type="submission" date="2020-12" db="EMBL/GenBank/DDBJ databases">
        <title>FDA dAtabase for Regulatory Grade micrObial Sequences (FDA-ARGOS): Supporting development and validation of Infectious Disease Dx tests.</title>
        <authorList>
            <person name="Sproer C."/>
            <person name="Gronow S."/>
            <person name="Severitt S."/>
            <person name="Schroder I."/>
            <person name="Tallon L."/>
            <person name="Sadzewicz L."/>
            <person name="Zhao X."/>
            <person name="Boylan J."/>
            <person name="Ott S."/>
            <person name="Bowen H."/>
            <person name="Vavikolanu K."/>
            <person name="Mehta A."/>
            <person name="Aluvathingal J."/>
            <person name="Nadendla S."/>
            <person name="Lowell S."/>
            <person name="Myers T."/>
            <person name="Yan Y."/>
            <person name="Sichtig H."/>
        </authorList>
    </citation>
    <scope>NUCLEOTIDE SEQUENCE [LARGE SCALE GENOMIC DNA]</scope>
    <source>
        <strain evidence="1 2">FDAARGOS_881</strain>
    </source>
</reference>
<accession>A0A7T3ABX8</accession>
<organism evidence="1 2">
    <name type="scientific">Sphingomonas paucimobilis</name>
    <name type="common">Pseudomonas paucimobilis</name>
    <dbReference type="NCBI Taxonomy" id="13689"/>
    <lineage>
        <taxon>Bacteria</taxon>
        <taxon>Pseudomonadati</taxon>
        <taxon>Pseudomonadota</taxon>
        <taxon>Alphaproteobacteria</taxon>
        <taxon>Sphingomonadales</taxon>
        <taxon>Sphingomonadaceae</taxon>
        <taxon>Sphingomonas</taxon>
    </lineage>
</organism>
<dbReference type="Proteomes" id="UP000594836">
    <property type="component" value="Chromosome"/>
</dbReference>
<sequence>MKVDIDELFAAMERATDAFEIVQDLGEAIAETLAAGGQPELLDRLMAMRAQNDADRARRKEKLAQAAGLQGEQ</sequence>
<protein>
    <submittedName>
        <fullName evidence="1">Uncharacterized protein</fullName>
    </submittedName>
</protein>
<gene>
    <name evidence="1" type="ORF">I6G38_06360</name>
</gene>
<evidence type="ECO:0000313" key="2">
    <source>
        <dbReference type="Proteomes" id="UP000594836"/>
    </source>
</evidence>
<name>A0A7T3ABX8_SPHPI</name>
<evidence type="ECO:0000313" key="1">
    <source>
        <dbReference type="EMBL" id="QPT09860.1"/>
    </source>
</evidence>
<dbReference type="AlphaFoldDB" id="A0A7T3ABX8"/>
<proteinExistence type="predicted"/>
<dbReference type="EMBL" id="CP065713">
    <property type="protein sequence ID" value="QPT09860.1"/>
    <property type="molecule type" value="Genomic_DNA"/>
</dbReference>
<dbReference type="RefSeq" id="WP_197939252.1">
    <property type="nucleotide sequence ID" value="NZ_CP065713.1"/>
</dbReference>